<evidence type="ECO:0000313" key="5">
    <source>
        <dbReference type="EMBL" id="RAL43508.1"/>
    </source>
</evidence>
<dbReference type="InterPro" id="IPR014939">
    <property type="entry name" value="CDT1_Gemini-bd-like"/>
</dbReference>
<organism evidence="5 6">
    <name type="scientific">Cuscuta australis</name>
    <dbReference type="NCBI Taxonomy" id="267555"/>
    <lineage>
        <taxon>Eukaryota</taxon>
        <taxon>Viridiplantae</taxon>
        <taxon>Streptophyta</taxon>
        <taxon>Embryophyta</taxon>
        <taxon>Tracheophyta</taxon>
        <taxon>Spermatophyta</taxon>
        <taxon>Magnoliopsida</taxon>
        <taxon>eudicotyledons</taxon>
        <taxon>Gunneridae</taxon>
        <taxon>Pentapetalae</taxon>
        <taxon>asterids</taxon>
        <taxon>lamiids</taxon>
        <taxon>Solanales</taxon>
        <taxon>Convolvulaceae</taxon>
        <taxon>Cuscuteae</taxon>
        <taxon>Cuscuta</taxon>
        <taxon>Cuscuta subgen. Grammica</taxon>
        <taxon>Cuscuta sect. Cleistogrammica</taxon>
    </lineage>
</organism>
<dbReference type="GO" id="GO:0030174">
    <property type="term" value="P:regulation of DNA-templated DNA replication initiation"/>
    <property type="evidence" value="ECO:0007669"/>
    <property type="project" value="InterPro"/>
</dbReference>
<dbReference type="SMART" id="SM01075">
    <property type="entry name" value="CDT1"/>
    <property type="match status" value="1"/>
</dbReference>
<feature type="compositionally biased region" description="Polar residues" evidence="3">
    <location>
        <begin position="311"/>
        <end position="332"/>
    </location>
</feature>
<dbReference type="InterPro" id="IPR045173">
    <property type="entry name" value="Cdt1"/>
</dbReference>
<dbReference type="PANTHER" id="PTHR28637:SF13">
    <property type="entry name" value="EXPRESSED PROTEIN"/>
    <property type="match status" value="1"/>
</dbReference>
<dbReference type="CDD" id="cd08674">
    <property type="entry name" value="Cdt1_m"/>
    <property type="match status" value="1"/>
</dbReference>
<evidence type="ECO:0000313" key="6">
    <source>
        <dbReference type="Proteomes" id="UP000249390"/>
    </source>
</evidence>
<evidence type="ECO:0000256" key="1">
    <source>
        <dbReference type="ARBA" id="ARBA00008356"/>
    </source>
</evidence>
<proteinExistence type="inferred from homology"/>
<evidence type="ECO:0000256" key="3">
    <source>
        <dbReference type="SAM" id="MobiDB-lite"/>
    </source>
</evidence>
<dbReference type="Gene3D" id="1.10.10.1420">
    <property type="entry name" value="DNA replication factor Cdt1, C-terminal WH domain"/>
    <property type="match status" value="1"/>
</dbReference>
<name>A0A328DG28_9ASTE</name>
<comment type="similarity">
    <text evidence="1">Belongs to the Cdt1 family.</text>
</comment>
<dbReference type="Proteomes" id="UP000249390">
    <property type="component" value="Unassembled WGS sequence"/>
</dbReference>
<gene>
    <name evidence="5" type="ORF">DM860_012649</name>
</gene>
<dbReference type="Pfam" id="PF16679">
    <property type="entry name" value="CDT1_C"/>
    <property type="match status" value="1"/>
</dbReference>
<dbReference type="InterPro" id="IPR032054">
    <property type="entry name" value="Cdt1_C"/>
</dbReference>
<dbReference type="GO" id="GO:0071163">
    <property type="term" value="P:DNA replication preinitiation complex assembly"/>
    <property type="evidence" value="ECO:0007669"/>
    <property type="project" value="InterPro"/>
</dbReference>
<dbReference type="AlphaFoldDB" id="A0A328DG28"/>
<dbReference type="InterPro" id="IPR036390">
    <property type="entry name" value="WH_DNA-bd_sf"/>
</dbReference>
<dbReference type="PANTHER" id="PTHR28637">
    <property type="entry name" value="DNA REPLICATION FACTOR CDT1"/>
    <property type="match status" value="1"/>
</dbReference>
<feature type="domain" description="CDT1 Geminin-binding" evidence="4">
    <location>
        <begin position="65"/>
        <end position="194"/>
    </location>
</feature>
<dbReference type="GO" id="GO:0000278">
    <property type="term" value="P:mitotic cell cycle"/>
    <property type="evidence" value="ECO:0007669"/>
    <property type="project" value="TreeGrafter"/>
</dbReference>
<feature type="region of interest" description="Disordered" evidence="3">
    <location>
        <begin position="311"/>
        <end position="333"/>
    </location>
</feature>
<protein>
    <recommendedName>
        <fullName evidence="4">CDT1 Geminin-binding domain-containing protein</fullName>
    </recommendedName>
</protein>
<evidence type="ECO:0000256" key="2">
    <source>
        <dbReference type="ARBA" id="ARBA00023306"/>
    </source>
</evidence>
<dbReference type="SUPFAM" id="SSF46785">
    <property type="entry name" value="Winged helix' DNA-binding domain"/>
    <property type="match status" value="1"/>
</dbReference>
<accession>A0A328DG28</accession>
<dbReference type="GO" id="GO:0000076">
    <property type="term" value="P:DNA replication checkpoint signaling"/>
    <property type="evidence" value="ECO:0007669"/>
    <property type="project" value="TreeGrafter"/>
</dbReference>
<dbReference type="EMBL" id="NQVE01000156">
    <property type="protein sequence ID" value="RAL43508.1"/>
    <property type="molecule type" value="Genomic_DNA"/>
</dbReference>
<reference evidence="5 6" key="1">
    <citation type="submission" date="2018-06" db="EMBL/GenBank/DDBJ databases">
        <title>The Genome of Cuscuta australis (Dodder) Provides Insight into the Evolution of Plant Parasitism.</title>
        <authorList>
            <person name="Liu H."/>
        </authorList>
    </citation>
    <scope>NUCLEOTIDE SEQUENCE [LARGE SCALE GENOMIC DNA]</scope>
    <source>
        <strain evidence="6">cv. Yunnan</strain>
        <tissue evidence="5">Vines</tissue>
    </source>
</reference>
<keyword evidence="6" id="KW-1185">Reference proteome</keyword>
<keyword evidence="2" id="KW-0131">Cell cycle</keyword>
<dbReference type="Pfam" id="PF08839">
    <property type="entry name" value="CDT1"/>
    <property type="match status" value="1"/>
</dbReference>
<dbReference type="GO" id="GO:0003677">
    <property type="term" value="F:DNA binding"/>
    <property type="evidence" value="ECO:0007669"/>
    <property type="project" value="InterPro"/>
</dbReference>
<evidence type="ECO:0000259" key="4">
    <source>
        <dbReference type="SMART" id="SM01075"/>
    </source>
</evidence>
<dbReference type="InterPro" id="IPR038090">
    <property type="entry name" value="Cdt1_C_WH_dom_sf"/>
</dbReference>
<sequence>MEHTDHESREHGNMDLKDHIILFPISSQKSGMAKGEHLGTSFASSTPEKMTELSRVNHRKDVSELPENFKALLDLFDRMVCSLRLLSLRKKPTTFKHISTQVEVQTGRKFLYGDLAKIIYILPEVVHIDKVRMHDEKTCCVKPDLKVTLHADALEDDREQSVFIHVSNVFRAKLIDLFVKHPEVSDIPAAILPEPLMGSVLTVQPDSGSLPASTVLPPHETTKLLESSHLSPSFSSHFSVKAVLPEEKKTQLLVSSACSVIDGDDESSNKTESELLVSPKSHTLKDFVQEPPPAGSSKVCEVTPMKLTSESLSNSVSLETPVQSTPRRSVSAATGDEKLKKVITKSALAGSNLTAKRSLMGDLEWGETTKSIFPEKEEIKGTVPSGNVTARAHPSEVEENVLLSGKDERCLPLHQQRYIGLPKLARLIHNIFKSVGRFSMTKEELFHKIIMADCDIDDNSDVETQLALLEKLVPDWICQKNEPSGGLLYSLKGVSDLDSVCERLLIGS</sequence>
<dbReference type="GO" id="GO:0005634">
    <property type="term" value="C:nucleus"/>
    <property type="evidence" value="ECO:0007669"/>
    <property type="project" value="TreeGrafter"/>
</dbReference>
<comment type="caution">
    <text evidence="5">The sequence shown here is derived from an EMBL/GenBank/DDBJ whole genome shotgun (WGS) entry which is preliminary data.</text>
</comment>
<dbReference type="GO" id="GO:0070182">
    <property type="term" value="F:DNA polymerase binding"/>
    <property type="evidence" value="ECO:0007669"/>
    <property type="project" value="TreeGrafter"/>
</dbReference>